<protein>
    <recommendedName>
        <fullName evidence="6">Protein FAR1-RELATED SEQUENCE</fullName>
    </recommendedName>
</protein>
<dbReference type="InterPro" id="IPR004330">
    <property type="entry name" value="FAR1_DNA_bnd_dom"/>
</dbReference>
<evidence type="ECO:0000256" key="4">
    <source>
        <dbReference type="ARBA" id="ARBA00022833"/>
    </source>
</evidence>
<dbReference type="AlphaFoldDB" id="A0A5B7A3Y2"/>
<dbReference type="InterPro" id="IPR006564">
    <property type="entry name" value="Znf_PMZ"/>
</dbReference>
<proteinExistence type="inferred from homology"/>
<dbReference type="InterPro" id="IPR018289">
    <property type="entry name" value="MULE_transposase_dom"/>
</dbReference>
<gene>
    <name evidence="9" type="ORF">Din_020306</name>
</gene>
<feature type="compositionally biased region" description="Basic and acidic residues" evidence="7">
    <location>
        <begin position="700"/>
        <end position="714"/>
    </location>
</feature>
<evidence type="ECO:0000256" key="6">
    <source>
        <dbReference type="RuleBase" id="RU367018"/>
    </source>
</evidence>
<dbReference type="PROSITE" id="PS50966">
    <property type="entry name" value="ZF_SWIM"/>
    <property type="match status" value="1"/>
</dbReference>
<dbReference type="Pfam" id="PF03101">
    <property type="entry name" value="FAR1"/>
    <property type="match status" value="1"/>
</dbReference>
<dbReference type="GO" id="GO:0005634">
    <property type="term" value="C:nucleus"/>
    <property type="evidence" value="ECO:0007669"/>
    <property type="project" value="UniProtKB-SubCell"/>
</dbReference>
<feature type="region of interest" description="Disordered" evidence="7">
    <location>
        <begin position="654"/>
        <end position="732"/>
    </location>
</feature>
<organism evidence="9">
    <name type="scientific">Davidia involucrata</name>
    <name type="common">Dove tree</name>
    <dbReference type="NCBI Taxonomy" id="16924"/>
    <lineage>
        <taxon>Eukaryota</taxon>
        <taxon>Viridiplantae</taxon>
        <taxon>Streptophyta</taxon>
        <taxon>Embryophyta</taxon>
        <taxon>Tracheophyta</taxon>
        <taxon>Spermatophyta</taxon>
        <taxon>Magnoliopsida</taxon>
        <taxon>eudicotyledons</taxon>
        <taxon>Gunneridae</taxon>
        <taxon>Pentapetalae</taxon>
        <taxon>asterids</taxon>
        <taxon>Cornales</taxon>
        <taxon>Nyssaceae</taxon>
        <taxon>Davidia</taxon>
    </lineage>
</organism>
<keyword evidence="3 5" id="KW-0863">Zinc-finger</keyword>
<evidence type="ECO:0000313" key="9">
    <source>
        <dbReference type="EMBL" id="MPA50865.1"/>
    </source>
</evidence>
<dbReference type="PANTHER" id="PTHR31669">
    <property type="entry name" value="PROTEIN FAR1-RELATED SEQUENCE 10-RELATED"/>
    <property type="match status" value="1"/>
</dbReference>
<accession>A0A5B7A3Y2</accession>
<dbReference type="EMBL" id="GHES01020306">
    <property type="protein sequence ID" value="MPA50865.1"/>
    <property type="molecule type" value="Transcribed_RNA"/>
</dbReference>
<name>A0A5B7A3Y2_DAVIN</name>
<dbReference type="Pfam" id="PF04434">
    <property type="entry name" value="SWIM"/>
    <property type="match status" value="1"/>
</dbReference>
<reference evidence="9" key="1">
    <citation type="submission" date="2019-08" db="EMBL/GenBank/DDBJ databases">
        <title>Reference gene set and small RNA set construction with multiple tissues from Davidia involucrata Baill.</title>
        <authorList>
            <person name="Yang H."/>
            <person name="Zhou C."/>
            <person name="Li G."/>
            <person name="Wang J."/>
            <person name="Gao P."/>
            <person name="Wang M."/>
            <person name="Wang R."/>
            <person name="Zhao Y."/>
        </authorList>
    </citation>
    <scope>NUCLEOTIDE SEQUENCE</scope>
    <source>
        <tissue evidence="9">Mixed with DoveR01_LX</tissue>
    </source>
</reference>
<sequence length="864" mass="100595">MEEHASSSLSNMEIVEGEIGNELELVNLEDKVEEPDVGKIFNSYDEVYDYYIRYAKKMGFAVSKRTSSRGRDGELKYITFTCSRAGKSRGKPKNRFRPHPITKTECPARIRAILIDDGTWQVNSLEKEHNHELSPGKTQFFRCNRLMKPYVRRKLEMNDRVDIRIDKSYNACVVEAGVCENMTFLKKDCRNFVDKARRLCLREGDAIAIQNYFLNMQANNSNFFYMMDLDEEGRLRNVFWADARSRAAYKEFGDVITFDTTYLTNKYDMPFVPFVGVNHHGQSILLGCGLISNEDIPTFTWLFESWLACMSGHAPSAIITDQDKVMKKAIENVFPNTRHRWCLWHIMKKLPEKLGGYKEYESIKFLLQKAVYDSLSPNEFEENWNMMIEKYKIHDNVWLLGMYKERRRWVPTFVKDSFWAGMFSTQRSESMHAFFDGYVNSKTSLKQFVEQYENVLRNKVEKENLQDFSSFNSLIPCITHYDMEKQFQGVYTMAKFKEFQLELTGKLYCDLEKMMEDGSISEFKVFEDVKVGESQRRVDFKVCFNEENNEVKCNCRLFEFQGILCRHAIAVLLKKKIYLIPERYILRRWRKDVKRCYTRIKISYNDLCAKLEAERFDKMCDVFCEVADMATDSEDKYNMVMTWIHDMKNGLKDNEGVCGSNEPTPKLSVEKNSVGEGQGHVISRESKNVLTPVPTRSKGHPPDKRKQSKLEQIDRKRKTKREKKEFEGNNTTFEGELKDFQMIENEDIGHIECPTTSNVADIIRTQDSIVVSNIGQVNQSDGGTYTPATQIHGMRPYLMKNTISPNFHESHIQGQYLNWKGQYGMVEMPTYHPRVIVGVNATPTMNHLQGNPDPEGHGSYGQRK</sequence>
<comment type="similarity">
    <text evidence="1 6">Belongs to the FHY3/FAR1 family.</text>
</comment>
<feature type="region of interest" description="Disordered" evidence="7">
    <location>
        <begin position="843"/>
        <end position="864"/>
    </location>
</feature>
<dbReference type="Pfam" id="PF10551">
    <property type="entry name" value="MULE"/>
    <property type="match status" value="1"/>
</dbReference>
<dbReference type="PANTHER" id="PTHR31669:SF283">
    <property type="entry name" value="PROTEIN FAR1-RELATED SEQUENCE"/>
    <property type="match status" value="1"/>
</dbReference>
<keyword evidence="4 6" id="KW-0862">Zinc</keyword>
<evidence type="ECO:0000259" key="8">
    <source>
        <dbReference type="PROSITE" id="PS50966"/>
    </source>
</evidence>
<evidence type="ECO:0000256" key="7">
    <source>
        <dbReference type="SAM" id="MobiDB-lite"/>
    </source>
</evidence>
<evidence type="ECO:0000256" key="5">
    <source>
        <dbReference type="PROSITE-ProRule" id="PRU00325"/>
    </source>
</evidence>
<evidence type="ECO:0000256" key="2">
    <source>
        <dbReference type="ARBA" id="ARBA00022723"/>
    </source>
</evidence>
<evidence type="ECO:0000256" key="3">
    <source>
        <dbReference type="ARBA" id="ARBA00022771"/>
    </source>
</evidence>
<dbReference type="GO" id="GO:0008270">
    <property type="term" value="F:zinc ion binding"/>
    <property type="evidence" value="ECO:0007669"/>
    <property type="project" value="UniProtKB-UniRule"/>
</dbReference>
<dbReference type="GO" id="GO:0006355">
    <property type="term" value="P:regulation of DNA-templated transcription"/>
    <property type="evidence" value="ECO:0007669"/>
    <property type="project" value="UniProtKB-UniRule"/>
</dbReference>
<dbReference type="SMART" id="SM00575">
    <property type="entry name" value="ZnF_PMZ"/>
    <property type="match status" value="1"/>
</dbReference>
<dbReference type="InterPro" id="IPR007527">
    <property type="entry name" value="Znf_SWIM"/>
</dbReference>
<feature type="domain" description="SWIM-type" evidence="8">
    <location>
        <begin position="540"/>
        <end position="576"/>
    </location>
</feature>
<dbReference type="InterPro" id="IPR031052">
    <property type="entry name" value="FHY3/FAR1"/>
</dbReference>
<keyword evidence="6" id="KW-0539">Nucleus</keyword>
<keyword evidence="2 6" id="KW-0479">Metal-binding</keyword>
<evidence type="ECO:0000256" key="1">
    <source>
        <dbReference type="ARBA" id="ARBA00005889"/>
    </source>
</evidence>
<comment type="function">
    <text evidence="6">Putative transcription activator involved in regulating light control of development.</text>
</comment>
<comment type="subcellular location">
    <subcellularLocation>
        <location evidence="6">Nucleus</location>
    </subcellularLocation>
</comment>